<dbReference type="Pfam" id="PF17680">
    <property type="entry name" value="FlgO"/>
    <property type="match status" value="1"/>
</dbReference>
<gene>
    <name evidence="3" type="ORF">DSM101010T_17990</name>
</gene>
<evidence type="ECO:0000256" key="1">
    <source>
        <dbReference type="SAM" id="SignalP"/>
    </source>
</evidence>
<organism evidence="3 4">
    <name type="scientific">Desulfovibrio subterraneus</name>
    <dbReference type="NCBI Taxonomy" id="2718620"/>
    <lineage>
        <taxon>Bacteria</taxon>
        <taxon>Pseudomonadati</taxon>
        <taxon>Thermodesulfobacteriota</taxon>
        <taxon>Desulfovibrionia</taxon>
        <taxon>Desulfovibrionales</taxon>
        <taxon>Desulfovibrionaceae</taxon>
        <taxon>Desulfovibrio</taxon>
    </lineage>
</organism>
<feature type="signal peptide" evidence="1">
    <location>
        <begin position="1"/>
        <end position="23"/>
    </location>
</feature>
<keyword evidence="1" id="KW-0732">Signal</keyword>
<dbReference type="EMBL" id="BLVO01000013">
    <property type="protein sequence ID" value="GFM33434.1"/>
    <property type="molecule type" value="Genomic_DNA"/>
</dbReference>
<reference evidence="3 4" key="1">
    <citation type="submission" date="2020-05" db="EMBL/GenBank/DDBJ databases">
        <title>Draft genome sequence of Desulfovibrio sp. strain HN2T.</title>
        <authorList>
            <person name="Ueno A."/>
            <person name="Tamazawa S."/>
            <person name="Tamamura S."/>
            <person name="Murakami T."/>
            <person name="Kiyama T."/>
            <person name="Inomata H."/>
            <person name="Amano Y."/>
            <person name="Miyakawa K."/>
            <person name="Tamaki H."/>
            <person name="Naganuma T."/>
            <person name="Kaneko K."/>
        </authorList>
    </citation>
    <scope>NUCLEOTIDE SEQUENCE [LARGE SCALE GENOMIC DNA]</scope>
    <source>
        <strain evidence="3 4">HN2</strain>
    </source>
</reference>
<comment type="caution">
    <text evidence="3">The sequence shown here is derived from an EMBL/GenBank/DDBJ whole genome shotgun (WGS) entry which is preliminary data.</text>
</comment>
<protein>
    <recommendedName>
        <fullName evidence="2">FlgO domain-containing protein</fullName>
    </recommendedName>
</protein>
<dbReference type="InterPro" id="IPR041215">
    <property type="entry name" value="FlgO_dom"/>
</dbReference>
<dbReference type="Proteomes" id="UP000503840">
    <property type="component" value="Unassembled WGS sequence"/>
</dbReference>
<dbReference type="AlphaFoldDB" id="A0A7J0BK40"/>
<feature type="chain" id="PRO_5029635933" description="FlgO domain-containing protein" evidence="1">
    <location>
        <begin position="24"/>
        <end position="214"/>
    </location>
</feature>
<evidence type="ECO:0000259" key="2">
    <source>
        <dbReference type="Pfam" id="PF17680"/>
    </source>
</evidence>
<feature type="domain" description="FlgO" evidence="2">
    <location>
        <begin position="56"/>
        <end position="185"/>
    </location>
</feature>
<keyword evidence="4" id="KW-1185">Reference proteome</keyword>
<sequence length="214" mass="23424">MLQIIIRTVTMLVCLLLPMAASAGMFDFMKEEKKVVVVPAVTLPSAAFKMGAMLDAQLVERLNLLEGPAKGYTLIVTTPVDLNNLELSSPLARQMGEELALWFVQSGYKVQEIRKGRTVLFEPQEGELLLTRRQTLLGNENVRSSIIMVTTYTQSRKSIRFNTRLLHAGSNEVLAMSSQTIPLNSEMRTLAASSSGKSGVPVTGIMPSVGTRLP</sequence>
<evidence type="ECO:0000313" key="4">
    <source>
        <dbReference type="Proteomes" id="UP000503840"/>
    </source>
</evidence>
<accession>A0A7J0BK40</accession>
<dbReference type="RefSeq" id="WP_174405097.1">
    <property type="nucleotide sequence ID" value="NZ_BLVO01000013.1"/>
</dbReference>
<evidence type="ECO:0000313" key="3">
    <source>
        <dbReference type="EMBL" id="GFM33434.1"/>
    </source>
</evidence>
<proteinExistence type="predicted"/>
<name>A0A7J0BK40_9BACT</name>